<sequence>MPKHNTYDCIIIGGGFFGAYIALYLKQKFQSILLIEQEKDLLLHASINNQARVHNGYHYPRSLSTAISSSRHFQTFCRDFKESIKDDFQKYYAIANIGSKTSSTQFYRLFKQFNIYIQSAPYHIKAMFNPNFISDVFCVREYAFDATILRAMLRDNLDCKHIEIATNTQSLYVKEDKKGLYVAITPYTEQNKIQQTDSRNLYAPLILNCTYAGINSLLKRSHLPLLPLKYEMTEMALVNIPPALKNMAITIMDGAFFSLMPYPPKQCYTLSHVRYTPHFAWQDSNAIESYNPYATLNAFKQKAKSNFPLMLADCRRYMPLLESLDYRDSLYEIKTLQIQNEIDDGRPIVFAKDYGLKGFCIIMGGKIDNIYEILELLAVEFNI</sequence>
<evidence type="ECO:0000313" key="9">
    <source>
        <dbReference type="Proteomes" id="UP000029707"/>
    </source>
</evidence>
<dbReference type="AlphaFoldDB" id="A0A4U8TMW6"/>
<evidence type="ECO:0000256" key="5">
    <source>
        <dbReference type="ARBA" id="ARBA00037941"/>
    </source>
</evidence>
<dbReference type="Gene3D" id="3.50.50.60">
    <property type="entry name" value="FAD/NAD(P)-binding domain"/>
    <property type="match status" value="1"/>
</dbReference>
<keyword evidence="6" id="KW-0812">Transmembrane</keyword>
<keyword evidence="9" id="KW-1185">Reference proteome</keyword>
<gene>
    <name evidence="8" type="ORF">LS65_004660</name>
</gene>
<dbReference type="OrthoDB" id="9815989at2"/>
<dbReference type="PANTHER" id="PTHR43104:SF2">
    <property type="entry name" value="L-2-HYDROXYGLUTARATE DEHYDROGENASE, MITOCHONDRIAL"/>
    <property type="match status" value="1"/>
</dbReference>
<dbReference type="SUPFAM" id="SSF51905">
    <property type="entry name" value="FAD/NAD(P)-binding domain"/>
    <property type="match status" value="1"/>
</dbReference>
<evidence type="ECO:0000313" key="8">
    <source>
        <dbReference type="EMBL" id="TLE01862.1"/>
    </source>
</evidence>
<reference evidence="8 9" key="1">
    <citation type="journal article" date="2014" name="Genome Announc.">
        <title>Draft genome sequences of eight enterohepatic helicobacter species isolated from both laboratory and wild rodents.</title>
        <authorList>
            <person name="Sheh A."/>
            <person name="Shen Z."/>
            <person name="Fox J.G."/>
        </authorList>
    </citation>
    <scope>NUCLEOTIDE SEQUENCE [LARGE SCALE GENOMIC DNA]</scope>
    <source>
        <strain evidence="8 9">MIT 01-6451</strain>
    </source>
</reference>
<evidence type="ECO:0000256" key="1">
    <source>
        <dbReference type="ARBA" id="ARBA00001974"/>
    </source>
</evidence>
<evidence type="ECO:0000256" key="3">
    <source>
        <dbReference type="ARBA" id="ARBA00022827"/>
    </source>
</evidence>
<evidence type="ECO:0000256" key="6">
    <source>
        <dbReference type="SAM" id="Phobius"/>
    </source>
</evidence>
<keyword evidence="2" id="KW-0285">Flavoprotein</keyword>
<dbReference type="Proteomes" id="UP000029707">
    <property type="component" value="Unassembled WGS sequence"/>
</dbReference>
<dbReference type="STRING" id="425400.LS65_03875"/>
<keyword evidence="4" id="KW-0560">Oxidoreductase</keyword>
<comment type="caution">
    <text evidence="8">The sequence shown here is derived from an EMBL/GenBank/DDBJ whole genome shotgun (WGS) entry which is preliminary data.</text>
</comment>
<dbReference type="InterPro" id="IPR036188">
    <property type="entry name" value="FAD/NAD-bd_sf"/>
</dbReference>
<dbReference type="RefSeq" id="WP_034361395.1">
    <property type="nucleotide sequence ID" value="NZ_CAJUDB010000030.1"/>
</dbReference>
<feature type="transmembrane region" description="Helical" evidence="6">
    <location>
        <begin position="7"/>
        <end position="25"/>
    </location>
</feature>
<feature type="domain" description="FAD dependent oxidoreductase" evidence="7">
    <location>
        <begin position="8"/>
        <end position="308"/>
    </location>
</feature>
<keyword evidence="6" id="KW-1133">Transmembrane helix</keyword>
<comment type="cofactor">
    <cofactor evidence="1">
        <name>FAD</name>
        <dbReference type="ChEBI" id="CHEBI:57692"/>
    </cofactor>
</comment>
<dbReference type="Pfam" id="PF01266">
    <property type="entry name" value="DAO"/>
    <property type="match status" value="1"/>
</dbReference>
<comment type="similarity">
    <text evidence="5">Belongs to the L2HGDH family.</text>
</comment>
<dbReference type="GO" id="GO:0047545">
    <property type="term" value="F:(S)-2-hydroxyglutarate dehydrogenase activity"/>
    <property type="evidence" value="ECO:0007669"/>
    <property type="project" value="TreeGrafter"/>
</dbReference>
<evidence type="ECO:0000256" key="2">
    <source>
        <dbReference type="ARBA" id="ARBA00022630"/>
    </source>
</evidence>
<keyword evidence="3" id="KW-0274">FAD</keyword>
<name>A0A4U8TMW6_9HELI</name>
<protein>
    <submittedName>
        <fullName evidence="8">FAD-dependent oxidoreductase</fullName>
    </submittedName>
</protein>
<evidence type="ECO:0000256" key="4">
    <source>
        <dbReference type="ARBA" id="ARBA00023002"/>
    </source>
</evidence>
<dbReference type="EMBL" id="JRMQ02000005">
    <property type="protein sequence ID" value="TLE01862.1"/>
    <property type="molecule type" value="Genomic_DNA"/>
</dbReference>
<dbReference type="PANTHER" id="PTHR43104">
    <property type="entry name" value="L-2-HYDROXYGLUTARATE DEHYDROGENASE, MITOCHONDRIAL"/>
    <property type="match status" value="1"/>
</dbReference>
<accession>A0A4U8TMW6</accession>
<proteinExistence type="inferred from homology"/>
<organism evidence="8 9">
    <name type="scientific">Helicobacter japonicus</name>
    <dbReference type="NCBI Taxonomy" id="425400"/>
    <lineage>
        <taxon>Bacteria</taxon>
        <taxon>Pseudomonadati</taxon>
        <taxon>Campylobacterota</taxon>
        <taxon>Epsilonproteobacteria</taxon>
        <taxon>Campylobacterales</taxon>
        <taxon>Helicobacteraceae</taxon>
        <taxon>Helicobacter</taxon>
    </lineage>
</organism>
<keyword evidence="6" id="KW-0472">Membrane</keyword>
<dbReference type="InterPro" id="IPR006076">
    <property type="entry name" value="FAD-dep_OxRdtase"/>
</dbReference>
<evidence type="ECO:0000259" key="7">
    <source>
        <dbReference type="Pfam" id="PF01266"/>
    </source>
</evidence>